<evidence type="ECO:0000259" key="11">
    <source>
        <dbReference type="Pfam" id="PF13954"/>
    </source>
</evidence>
<keyword evidence="5" id="KW-0812">Transmembrane</keyword>
<evidence type="ECO:0000256" key="6">
    <source>
        <dbReference type="ARBA" id="ARBA00022729"/>
    </source>
</evidence>
<evidence type="ECO:0000256" key="7">
    <source>
        <dbReference type="ARBA" id="ARBA00023136"/>
    </source>
</evidence>
<gene>
    <name evidence="12" type="ORF">G1X19_07905</name>
</gene>
<dbReference type="InterPro" id="IPR043142">
    <property type="entry name" value="PapC-like_C_sf"/>
</dbReference>
<organism evidence="12">
    <name type="scientific">Salmonella typhimurium (strain SL1344)</name>
    <dbReference type="NCBI Taxonomy" id="216597"/>
    <lineage>
        <taxon>Bacteria</taxon>
        <taxon>Pseudomonadati</taxon>
        <taxon>Pseudomonadota</taxon>
        <taxon>Gammaproteobacteria</taxon>
        <taxon>Enterobacterales</taxon>
        <taxon>Enterobacteriaceae</taxon>
        <taxon>Salmonella</taxon>
    </lineage>
</organism>
<reference evidence="12" key="1">
    <citation type="journal article" date="2018" name="Genome Biol.">
        <title>SKESA: strategic k-mer extension for scrupulous assemblies.</title>
        <authorList>
            <person name="Souvorov A."/>
            <person name="Agarwala R."/>
            <person name="Lipman D.J."/>
        </authorList>
    </citation>
    <scope>NUCLEOTIDE SEQUENCE</scope>
    <source>
        <strain evidence="12">SL1344</strain>
    </source>
</reference>
<dbReference type="GO" id="GO:0015473">
    <property type="term" value="F:fimbrial usher porin activity"/>
    <property type="evidence" value="ECO:0007669"/>
    <property type="project" value="InterPro"/>
</dbReference>
<evidence type="ECO:0000259" key="10">
    <source>
        <dbReference type="Pfam" id="PF13953"/>
    </source>
</evidence>
<keyword evidence="4" id="KW-1134">Transmembrane beta strand</keyword>
<evidence type="ECO:0000256" key="3">
    <source>
        <dbReference type="ARBA" id="ARBA00022448"/>
    </source>
</evidence>
<dbReference type="InterPro" id="IPR025885">
    <property type="entry name" value="PapC_N"/>
</dbReference>
<keyword evidence="6 9" id="KW-0732">Signal</keyword>
<evidence type="ECO:0000256" key="1">
    <source>
        <dbReference type="ARBA" id="ARBA00004571"/>
    </source>
</evidence>
<evidence type="ECO:0000313" key="12">
    <source>
        <dbReference type="EMBL" id="HAD6715576.1"/>
    </source>
</evidence>
<keyword evidence="3" id="KW-0813">Transport</keyword>
<evidence type="ECO:0000256" key="4">
    <source>
        <dbReference type="ARBA" id="ARBA00022452"/>
    </source>
</evidence>
<comment type="caution">
    <text evidence="12">The sequence shown here is derived from an EMBL/GenBank/DDBJ whole genome shotgun (WGS) entry which is preliminary data.</text>
</comment>
<proteinExistence type="inferred from homology"/>
<feature type="domain" description="PapC-like C-terminal" evidence="10">
    <location>
        <begin position="742"/>
        <end position="807"/>
    </location>
</feature>
<dbReference type="Gene3D" id="2.60.40.2070">
    <property type="match status" value="1"/>
</dbReference>
<dbReference type="InterPro" id="IPR000015">
    <property type="entry name" value="Fimb_usher"/>
</dbReference>
<dbReference type="Pfam" id="PF00577">
    <property type="entry name" value="Usher"/>
    <property type="match status" value="1"/>
</dbReference>
<evidence type="ECO:0000256" key="8">
    <source>
        <dbReference type="ARBA" id="ARBA00023237"/>
    </source>
</evidence>
<sequence>MLVRKFTVLIFALFPFFSMGQSYTFDATMFNEGEESVDISLFNDGMQLPGQYYVSVYVNGNVVDKRYIDFRVKKTSTSVSLMPCILPEWLGDYGFDTNKFPDLLKPVEGCVDFSPIPQTDISFDFNQEQLAIVVPPQSLVPRSENRVPESLWDDGIPALLMDYQVESQQTRYKNNNGVTRYDYIKLHPGINAGAWRLRGATSWQRNQGWQRSLLYAERGIRNIKSRLTLGESYTSSFLFDSVPFTGGRIGSDESMLSHDQWSYSPVIRGIARTQARVEIRQNGYVVANSIVPPGPFELMDVSSGSGQGTLDVTVYENDGSRQNFSVPYNTPAVAVRQGYLGYNLASGIYRPSDSTVEKSSVNLFEMKYGLPWDLTFYGGGQFSEHYYAGGGGIGAMMGKYGSVSADVIVSNSKSGNGIIQSGNRVRVNYSKFWDALSFNAVSEFMSDGYKPLIDNLDSYKRNSLSNVFYESSSLANKSYLNFGLQLGKAGYINFNGTYQRFNRSGGESLSYGASYNTTFWRDLSFNLGWVRNKQSNRSYGNKPEDRINLWLSIPVSRNSASPAYASFQGIYSTSEDTQYEAGMYGRLLDGQLWWDIRERFSGNRTRQNSGSVSTGYRGAYGEAWGGYNRSTNVSQLSGRINGKVILSKEGITAGQDYGDTVALIKAPGASGLSVGYLPGLKTDPRGYAIVGAMNAYRKNVIDVNPEGLPEKVSLLQTSATVVPTRGAVVLAPFRTSQGERILLTLIRKDQKPVPFGAVITFGAENENSGIAGDNGEVYLTGVPSKTTVTARWGKSPHQVCQANINLSKGVREAGVQYITASCV</sequence>
<keyword evidence="7" id="KW-0472">Membrane</keyword>
<comment type="subcellular location">
    <subcellularLocation>
        <location evidence="1">Cell outer membrane</location>
        <topology evidence="1">Multi-pass membrane protein</topology>
    </subcellularLocation>
</comment>
<dbReference type="Gene3D" id="2.60.40.3110">
    <property type="match status" value="1"/>
</dbReference>
<keyword evidence="8" id="KW-0998">Cell outer membrane</keyword>
<dbReference type="Pfam" id="PF13953">
    <property type="entry name" value="PapC_C"/>
    <property type="match status" value="1"/>
</dbReference>
<dbReference type="Gene3D" id="3.10.20.410">
    <property type="match status" value="1"/>
</dbReference>
<evidence type="ECO:0000256" key="2">
    <source>
        <dbReference type="ARBA" id="ARBA00008064"/>
    </source>
</evidence>
<evidence type="ECO:0000256" key="5">
    <source>
        <dbReference type="ARBA" id="ARBA00022692"/>
    </source>
</evidence>
<dbReference type="GO" id="GO:0009279">
    <property type="term" value="C:cell outer membrane"/>
    <property type="evidence" value="ECO:0007669"/>
    <property type="project" value="UniProtKB-SubCell"/>
</dbReference>
<dbReference type="Gene3D" id="2.60.40.2610">
    <property type="entry name" value="Outer membrane usher protein FimD, plug domain"/>
    <property type="match status" value="1"/>
</dbReference>
<feature type="domain" description="PapC N-terminal" evidence="11">
    <location>
        <begin position="24"/>
        <end position="165"/>
    </location>
</feature>
<reference evidence="12" key="2">
    <citation type="submission" date="2019-01" db="EMBL/GenBank/DDBJ databases">
        <authorList>
            <consortium name="NCBI Pathogen Detection Project"/>
        </authorList>
    </citation>
    <scope>NUCLEOTIDE SEQUENCE</scope>
    <source>
        <strain evidence="12">SL1344</strain>
    </source>
</reference>
<feature type="chain" id="PRO_5027788343" evidence="9">
    <location>
        <begin position="21"/>
        <end position="823"/>
    </location>
</feature>
<dbReference type="EMBL" id="DAAPLT010000004">
    <property type="protein sequence ID" value="HAD6715576.1"/>
    <property type="molecule type" value="Genomic_DNA"/>
</dbReference>
<protein>
    <submittedName>
        <fullName evidence="12">Fimbrial biogenesis outer membrane usher protein</fullName>
    </submittedName>
</protein>
<name>A0A718RHR5_SALTS</name>
<dbReference type="Pfam" id="PF13954">
    <property type="entry name" value="PapC_N"/>
    <property type="match status" value="1"/>
</dbReference>
<dbReference type="PANTHER" id="PTHR30451:SF9">
    <property type="entry name" value="F1 CAPSULE-ANCHORING PROTEIN"/>
    <property type="match status" value="1"/>
</dbReference>
<evidence type="ECO:0000256" key="9">
    <source>
        <dbReference type="SAM" id="SignalP"/>
    </source>
</evidence>
<feature type="signal peptide" evidence="9">
    <location>
        <begin position="1"/>
        <end position="20"/>
    </location>
</feature>
<dbReference type="InterPro" id="IPR037224">
    <property type="entry name" value="PapC_N_sf"/>
</dbReference>
<dbReference type="InterPro" id="IPR042186">
    <property type="entry name" value="FimD_plug_dom"/>
</dbReference>
<dbReference type="SUPFAM" id="SSF141729">
    <property type="entry name" value="FimD N-terminal domain-like"/>
    <property type="match status" value="1"/>
</dbReference>
<dbReference type="AlphaFoldDB" id="A0A718RHR5"/>
<dbReference type="InterPro" id="IPR025949">
    <property type="entry name" value="PapC-like_C"/>
</dbReference>
<dbReference type="PANTHER" id="PTHR30451">
    <property type="entry name" value="OUTER MEMBRANE USHER PROTEIN"/>
    <property type="match status" value="1"/>
</dbReference>
<dbReference type="GO" id="GO:0009297">
    <property type="term" value="P:pilus assembly"/>
    <property type="evidence" value="ECO:0007669"/>
    <property type="project" value="InterPro"/>
</dbReference>
<accession>A0A718RHR5</accession>
<comment type="similarity">
    <text evidence="2">Belongs to the fimbrial export usher family.</text>
</comment>